<feature type="domain" description="PEP-utilising enzyme mobile" evidence="1">
    <location>
        <begin position="823"/>
        <end position="892"/>
    </location>
</feature>
<dbReference type="PANTHER" id="PTHR43615">
    <property type="entry name" value="PHOSPHOENOLPYRUVATE SYNTHASE-RELATED"/>
    <property type="match status" value="1"/>
</dbReference>
<dbReference type="InterPro" id="IPR002192">
    <property type="entry name" value="PPDK_AMP/ATP-bd"/>
</dbReference>
<dbReference type="AlphaFoldDB" id="A0A4E0RH06"/>
<keyword evidence="4" id="KW-1185">Reference proteome</keyword>
<dbReference type="InterPro" id="IPR013815">
    <property type="entry name" value="ATP_grasp_subdomain_1"/>
</dbReference>
<dbReference type="Pfam" id="PF01326">
    <property type="entry name" value="PPDK_N"/>
    <property type="match status" value="1"/>
</dbReference>
<protein>
    <submittedName>
        <fullName evidence="3">Phosphoenolpyruvate synthase</fullName>
    </submittedName>
</protein>
<evidence type="ECO:0000259" key="1">
    <source>
        <dbReference type="Pfam" id="PF00391"/>
    </source>
</evidence>
<dbReference type="GO" id="GO:0005524">
    <property type="term" value="F:ATP binding"/>
    <property type="evidence" value="ECO:0007669"/>
    <property type="project" value="InterPro"/>
</dbReference>
<dbReference type="SUPFAM" id="SSF52009">
    <property type="entry name" value="Phosphohistidine domain"/>
    <property type="match status" value="1"/>
</dbReference>
<organism evidence="3 4">
    <name type="scientific">Candidatus Thiomargarita nelsonii</name>
    <dbReference type="NCBI Taxonomy" id="1003181"/>
    <lineage>
        <taxon>Bacteria</taxon>
        <taxon>Pseudomonadati</taxon>
        <taxon>Pseudomonadota</taxon>
        <taxon>Gammaproteobacteria</taxon>
        <taxon>Thiotrichales</taxon>
        <taxon>Thiotrichaceae</taxon>
        <taxon>Thiomargarita</taxon>
    </lineage>
</organism>
<evidence type="ECO:0000313" key="3">
    <source>
        <dbReference type="EMBL" id="TGO02766.1"/>
    </source>
</evidence>
<dbReference type="InterPro" id="IPR036637">
    <property type="entry name" value="Phosphohistidine_dom_sf"/>
</dbReference>
<dbReference type="SUPFAM" id="SSF56059">
    <property type="entry name" value="Glutathione synthetase ATP-binding domain-like"/>
    <property type="match status" value="1"/>
</dbReference>
<dbReference type="Gene3D" id="3.30.1490.20">
    <property type="entry name" value="ATP-grasp fold, A domain"/>
    <property type="match status" value="1"/>
</dbReference>
<evidence type="ECO:0000259" key="2">
    <source>
        <dbReference type="Pfam" id="PF01326"/>
    </source>
</evidence>
<dbReference type="InterPro" id="IPR008279">
    <property type="entry name" value="PEP-util_enz_mobile_dom"/>
</dbReference>
<dbReference type="InterPro" id="IPR051549">
    <property type="entry name" value="PEP_Utilizing_Enz"/>
</dbReference>
<dbReference type="Gene3D" id="3.50.30.10">
    <property type="entry name" value="Phosphohistidine domain"/>
    <property type="match status" value="1"/>
</dbReference>
<dbReference type="Gene3D" id="3.30.470.20">
    <property type="entry name" value="ATP-grasp fold, B domain"/>
    <property type="match status" value="1"/>
</dbReference>
<gene>
    <name evidence="3" type="ORF">PN36_19510</name>
</gene>
<dbReference type="EMBL" id="JSZA02000081">
    <property type="protein sequence ID" value="TGO02766.1"/>
    <property type="molecule type" value="Genomic_DNA"/>
</dbReference>
<dbReference type="Pfam" id="PF00391">
    <property type="entry name" value="PEP-utilizers"/>
    <property type="match status" value="1"/>
</dbReference>
<dbReference type="PANTHER" id="PTHR43615:SF1">
    <property type="entry name" value="PPDK_N DOMAIN-CONTAINING PROTEIN"/>
    <property type="match status" value="1"/>
</dbReference>
<dbReference type="Proteomes" id="UP000030428">
    <property type="component" value="Unassembled WGS sequence"/>
</dbReference>
<comment type="caution">
    <text evidence="3">The sequence shown here is derived from an EMBL/GenBank/DDBJ whole genome shotgun (WGS) entry which is preliminary data.</text>
</comment>
<feature type="domain" description="Pyruvate phosphate dikinase AMP/ATP-binding" evidence="2">
    <location>
        <begin position="19"/>
        <end position="319"/>
    </location>
</feature>
<evidence type="ECO:0000313" key="4">
    <source>
        <dbReference type="Proteomes" id="UP000030428"/>
    </source>
</evidence>
<dbReference type="NCBIfam" id="NF004883">
    <property type="entry name" value="PRK06241.2-4"/>
    <property type="match status" value="1"/>
</dbReference>
<dbReference type="GO" id="GO:0016301">
    <property type="term" value="F:kinase activity"/>
    <property type="evidence" value="ECO:0007669"/>
    <property type="project" value="InterPro"/>
</dbReference>
<name>A0A4E0RH06_9GAMM</name>
<sequence length="906" mass="102870">MTKQYILSSKEASLYNQAMLGGKAYNLAWLSRYKFQVPDWFVLTTEAFDLQVQSDKTDTWIQAQLAELNQDNQQRNAHSIRQRITKNELHADLIKALEKKLATIEDWQTEYFAVRSSVVGEDAEGASFAGQMDSFLFQKGLSAIADSVLKVFASAFNERALAYRLNKGMTLTNSRVAVIIQKMVAGQVSGVMFTAHPVTGSYKHALISACYGAGEGIVSGICNTDEYTISLENKTIKQKISEKDIQLVLDTQAGKGIIQSNVKEQLKNQSCLKEEEIKTLAQRGEQIAAYKGAPQDIEWTLKNGKFSILQTRPITSLPAPAKPIGETVVWDNSNIQESYSGVTTPLTFSFASRAYALVYAQTMRILGLSDKVIKEYQQTLDNLLGLIKGRVYYNINNWYRGLSLLPSFKTNKADMEKMMGLQDSVDFVQDRKLTFWEKIKKLPNNLQAVFNLLTRFRKIDHLVAEFQAMFQYEYKRIDRQKLHTLEMAELIALTHQLNEGLLKKWTTPIINDFYVMMKNGKVHRWLEKLKIDNPSLLLNNLLSGEAGIESTEPTKMLLRLCEVIRQKPALIKLFAEIPDEQLLAAVQVTDADFYQQCLVYIELYGDRVIGELKLESISLRQDSSFMFACLKNFLQRADLTPENLAKNEQQLRANAEQEISERINNTLGKRKRKAFFRELQKLRQAIKHRENMRLARTRLFGLYRDIYREIGRQLAFYNRLTEADDIFYLTVTDLETYMEGRCVQANLKALANTRKAEFAAYQQEDLPHHFSTIGPVYHHNRYKGKITETMMTENHLTGIGCYPGIVEQSIKLILSPDDELSLEGQILCTVRTDPGWTPLFPTAGGILVERGSTLSHSAVVARELGIPAIVGIPGLTKILKNGEMVRMDGARGIIERIDSEQTLSLE</sequence>
<accession>A0A4E0RH06</accession>
<reference evidence="3 4" key="1">
    <citation type="journal article" date="2016" name="Front. Microbiol.">
        <title>Single-Cell (Meta-)Genomics of a Dimorphic Candidatus Thiomargarita nelsonii Reveals Genomic Plasticity.</title>
        <authorList>
            <person name="Flood B.E."/>
            <person name="Fliss P."/>
            <person name="Jones D.S."/>
            <person name="Dick G.J."/>
            <person name="Jain S."/>
            <person name="Kaster A.K."/>
            <person name="Winkel M."/>
            <person name="Mussmann M."/>
            <person name="Bailey J."/>
        </authorList>
    </citation>
    <scope>NUCLEOTIDE SEQUENCE [LARGE SCALE GENOMIC DNA]</scope>
    <source>
        <strain evidence="3">Hydrate Ridge</strain>
    </source>
</reference>
<proteinExistence type="predicted"/>